<organism evidence="2 3">
    <name type="scientific">Karstenula rhodostoma CBS 690.94</name>
    <dbReference type="NCBI Taxonomy" id="1392251"/>
    <lineage>
        <taxon>Eukaryota</taxon>
        <taxon>Fungi</taxon>
        <taxon>Dikarya</taxon>
        <taxon>Ascomycota</taxon>
        <taxon>Pezizomycotina</taxon>
        <taxon>Dothideomycetes</taxon>
        <taxon>Pleosporomycetidae</taxon>
        <taxon>Pleosporales</taxon>
        <taxon>Massarineae</taxon>
        <taxon>Didymosphaeriaceae</taxon>
        <taxon>Karstenula</taxon>
    </lineage>
</organism>
<keyword evidence="3" id="KW-1185">Reference proteome</keyword>
<keyword evidence="1" id="KW-1133">Transmembrane helix</keyword>
<dbReference type="EMBL" id="MU001503">
    <property type="protein sequence ID" value="KAF2443056.1"/>
    <property type="molecule type" value="Genomic_DNA"/>
</dbReference>
<evidence type="ECO:0000256" key="1">
    <source>
        <dbReference type="SAM" id="Phobius"/>
    </source>
</evidence>
<sequence length="189" mass="20927">MSNLHISNSELRLATATLAALSVIVPAFYFLRGEKAQQATPQLQTFHKLLKAYTTLRPAALGANASKDFSHTVLPLSLNLPPRSLENFQQHAVMIFSLFENFKMEPHGQVHFSKETNTVIAHCKMGGKVNAASEMGKKLIDGGITDWWTECVLFVKMSPDGTKVVELKEFVNSAKAEELQRRLSGVLSK</sequence>
<dbReference type="Proteomes" id="UP000799764">
    <property type="component" value="Unassembled WGS sequence"/>
</dbReference>
<evidence type="ECO:0000313" key="3">
    <source>
        <dbReference type="Proteomes" id="UP000799764"/>
    </source>
</evidence>
<accession>A0A9P4PF95</accession>
<dbReference type="OrthoDB" id="3758478at2759"/>
<comment type="caution">
    <text evidence="2">The sequence shown here is derived from an EMBL/GenBank/DDBJ whole genome shotgun (WGS) entry which is preliminary data.</text>
</comment>
<name>A0A9P4PF95_9PLEO</name>
<dbReference type="AlphaFoldDB" id="A0A9P4PF95"/>
<reference evidence="2" key="1">
    <citation type="journal article" date="2020" name="Stud. Mycol.">
        <title>101 Dothideomycetes genomes: a test case for predicting lifestyles and emergence of pathogens.</title>
        <authorList>
            <person name="Haridas S."/>
            <person name="Albert R."/>
            <person name="Binder M."/>
            <person name="Bloem J."/>
            <person name="Labutti K."/>
            <person name="Salamov A."/>
            <person name="Andreopoulos B."/>
            <person name="Baker S."/>
            <person name="Barry K."/>
            <person name="Bills G."/>
            <person name="Bluhm B."/>
            <person name="Cannon C."/>
            <person name="Castanera R."/>
            <person name="Culley D."/>
            <person name="Daum C."/>
            <person name="Ezra D."/>
            <person name="Gonzalez J."/>
            <person name="Henrissat B."/>
            <person name="Kuo A."/>
            <person name="Liang C."/>
            <person name="Lipzen A."/>
            <person name="Lutzoni F."/>
            <person name="Magnuson J."/>
            <person name="Mondo S."/>
            <person name="Nolan M."/>
            <person name="Ohm R."/>
            <person name="Pangilinan J."/>
            <person name="Park H.-J."/>
            <person name="Ramirez L."/>
            <person name="Alfaro M."/>
            <person name="Sun H."/>
            <person name="Tritt A."/>
            <person name="Yoshinaga Y."/>
            <person name="Zwiers L.-H."/>
            <person name="Turgeon B."/>
            <person name="Goodwin S."/>
            <person name="Spatafora J."/>
            <person name="Crous P."/>
            <person name="Grigoriev I."/>
        </authorList>
    </citation>
    <scope>NUCLEOTIDE SEQUENCE</scope>
    <source>
        <strain evidence="2">CBS 690.94</strain>
    </source>
</reference>
<feature type="transmembrane region" description="Helical" evidence="1">
    <location>
        <begin position="12"/>
        <end position="31"/>
    </location>
</feature>
<keyword evidence="1" id="KW-0812">Transmembrane</keyword>
<evidence type="ECO:0000313" key="2">
    <source>
        <dbReference type="EMBL" id="KAF2443056.1"/>
    </source>
</evidence>
<protein>
    <submittedName>
        <fullName evidence="2">Uncharacterized protein</fullName>
    </submittedName>
</protein>
<keyword evidence="1" id="KW-0472">Membrane</keyword>
<gene>
    <name evidence="2" type="ORF">P171DRAFT_487010</name>
</gene>
<proteinExistence type="predicted"/>